<gene>
    <name evidence="4" type="ORF">GCM10010993_18980</name>
</gene>
<dbReference type="Gene3D" id="2.40.160.50">
    <property type="entry name" value="membrane protein fhac: a member of the omp85/tpsb transporter family"/>
    <property type="match status" value="1"/>
</dbReference>
<keyword evidence="2" id="KW-0472">Membrane</keyword>
<evidence type="ECO:0000259" key="3">
    <source>
        <dbReference type="Pfam" id="PF01103"/>
    </source>
</evidence>
<evidence type="ECO:0000313" key="5">
    <source>
        <dbReference type="Proteomes" id="UP000635885"/>
    </source>
</evidence>
<keyword evidence="5" id="KW-1185">Reference proteome</keyword>
<sequence>MVSAQRDSVAVKPVISVLPLVYYTPETSWSFGAGAVGNFKMGNPLAETYESQVAVGGAYTLLNQFLVYGSWRIFTEENKQLFAGEIGWYRYVYFFYGIGPNVQESDREQFDATFPRLRFDYLRKLSSNLYLGFRYHFDDFDITSIEENGILDNQNIRGNEGGRLSGLGPMIYYDSRDSQLYPTKGIFAEASFQTYNKSIGSEFQFSRWQVDFRSVHSISPKSVFVWNAYGEFLSGQPPFFGLPLVGGNRLLRGLFEGKFRDEQLTLLQAEYRWKFLPRWGAVAFTGVGNVFTKENPFQINQSKFTYGVGGRFQLSKKEKLNLRLDIARSPYEDLRIYLTFGEAF</sequence>
<dbReference type="Pfam" id="PF01103">
    <property type="entry name" value="Omp85"/>
    <property type="match status" value="1"/>
</dbReference>
<accession>A0ABQ1MIR6</accession>
<protein>
    <recommendedName>
        <fullName evidence="3">Bacterial surface antigen (D15) domain-containing protein</fullName>
    </recommendedName>
</protein>
<evidence type="ECO:0000256" key="1">
    <source>
        <dbReference type="ARBA" id="ARBA00004370"/>
    </source>
</evidence>
<feature type="domain" description="Bacterial surface antigen (D15)" evidence="3">
    <location>
        <begin position="119"/>
        <end position="328"/>
    </location>
</feature>
<proteinExistence type="predicted"/>
<reference evidence="5" key="1">
    <citation type="journal article" date="2019" name="Int. J. Syst. Evol. Microbiol.">
        <title>The Global Catalogue of Microorganisms (GCM) 10K type strain sequencing project: providing services to taxonomists for standard genome sequencing and annotation.</title>
        <authorList>
            <consortium name="The Broad Institute Genomics Platform"/>
            <consortium name="The Broad Institute Genome Sequencing Center for Infectious Disease"/>
            <person name="Wu L."/>
            <person name="Ma J."/>
        </authorList>
    </citation>
    <scope>NUCLEOTIDE SEQUENCE [LARGE SCALE GENOMIC DNA]</scope>
    <source>
        <strain evidence="5">CGMCC 1.12479</strain>
    </source>
</reference>
<dbReference type="Proteomes" id="UP000635885">
    <property type="component" value="Unassembled WGS sequence"/>
</dbReference>
<dbReference type="InterPro" id="IPR000184">
    <property type="entry name" value="Bac_surfAg_D15"/>
</dbReference>
<organism evidence="4 5">
    <name type="scientific">Belliella aquatica</name>
    <dbReference type="NCBI Taxonomy" id="1323734"/>
    <lineage>
        <taxon>Bacteria</taxon>
        <taxon>Pseudomonadati</taxon>
        <taxon>Bacteroidota</taxon>
        <taxon>Cytophagia</taxon>
        <taxon>Cytophagales</taxon>
        <taxon>Cyclobacteriaceae</taxon>
        <taxon>Belliella</taxon>
    </lineage>
</organism>
<comment type="subcellular location">
    <subcellularLocation>
        <location evidence="1">Membrane</location>
    </subcellularLocation>
</comment>
<comment type="caution">
    <text evidence="4">The sequence shown here is derived from an EMBL/GenBank/DDBJ whole genome shotgun (WGS) entry which is preliminary data.</text>
</comment>
<name>A0ABQ1MIR6_9BACT</name>
<dbReference type="EMBL" id="BMFD01000005">
    <property type="protein sequence ID" value="GGC40462.1"/>
    <property type="molecule type" value="Genomic_DNA"/>
</dbReference>
<evidence type="ECO:0000313" key="4">
    <source>
        <dbReference type="EMBL" id="GGC40462.1"/>
    </source>
</evidence>
<evidence type="ECO:0000256" key="2">
    <source>
        <dbReference type="ARBA" id="ARBA00023136"/>
    </source>
</evidence>